<dbReference type="InterPro" id="IPR011032">
    <property type="entry name" value="GroES-like_sf"/>
</dbReference>
<evidence type="ECO:0000256" key="2">
    <source>
        <dbReference type="ARBA" id="ARBA00008072"/>
    </source>
</evidence>
<evidence type="ECO:0000256" key="5">
    <source>
        <dbReference type="ARBA" id="ARBA00023002"/>
    </source>
</evidence>
<keyword evidence="10" id="KW-1185">Reference proteome</keyword>
<protein>
    <recommendedName>
        <fullName evidence="7">Enoyl reductase (ER) domain-containing protein</fullName>
    </recommendedName>
</protein>
<feature type="domain" description="Enoyl reductase (ER)" evidence="7">
    <location>
        <begin position="10"/>
        <end position="345"/>
    </location>
</feature>
<dbReference type="AlphaFoldDB" id="A0A1E3BTS3"/>
<dbReference type="Proteomes" id="UP000094569">
    <property type="component" value="Unassembled WGS sequence"/>
</dbReference>
<evidence type="ECO:0000256" key="1">
    <source>
        <dbReference type="ARBA" id="ARBA00001947"/>
    </source>
</evidence>
<dbReference type="InterPro" id="IPR002328">
    <property type="entry name" value="ADH_Zn_CS"/>
</dbReference>
<dbReference type="PANTHER" id="PTHR42813:SF4">
    <property type="entry name" value="NADP-DEPENDENT ISOPROPANOL DEHYDROGENASE"/>
    <property type="match status" value="1"/>
</dbReference>
<dbReference type="InterPro" id="IPR036291">
    <property type="entry name" value="NAD(P)-bd_dom_sf"/>
</dbReference>
<evidence type="ECO:0000256" key="6">
    <source>
        <dbReference type="RuleBase" id="RU361277"/>
    </source>
</evidence>
<dbReference type="InterPro" id="IPR013154">
    <property type="entry name" value="ADH-like_N"/>
</dbReference>
<keyword evidence="5" id="KW-0560">Oxidoreductase</keyword>
<organism evidence="9 10">
    <name type="scientific">Aspergillus cristatus</name>
    <name type="common">Chinese Fuzhuan brick tea-fermentation fungus</name>
    <name type="synonym">Eurotium cristatum</name>
    <dbReference type="NCBI Taxonomy" id="573508"/>
    <lineage>
        <taxon>Eukaryota</taxon>
        <taxon>Fungi</taxon>
        <taxon>Dikarya</taxon>
        <taxon>Ascomycota</taxon>
        <taxon>Pezizomycotina</taxon>
        <taxon>Eurotiomycetes</taxon>
        <taxon>Eurotiomycetidae</taxon>
        <taxon>Eurotiales</taxon>
        <taxon>Aspergillaceae</taxon>
        <taxon>Aspergillus</taxon>
        <taxon>Aspergillus subgen. Aspergillus</taxon>
    </lineage>
</organism>
<dbReference type="STRING" id="573508.A0A1E3BTS3"/>
<dbReference type="Pfam" id="PF08240">
    <property type="entry name" value="ADH_N"/>
    <property type="match status" value="1"/>
</dbReference>
<dbReference type="SUPFAM" id="SSF51735">
    <property type="entry name" value="NAD(P)-binding Rossmann-fold domains"/>
    <property type="match status" value="1"/>
</dbReference>
<dbReference type="InterPro" id="IPR020843">
    <property type="entry name" value="ER"/>
</dbReference>
<sequence length="348" mass="36996">MATMKALVYTAPGTIELQTRPKPTIQVPTDAIIRIQHASICGTDLHILKGDVPSIQPERILGHEGVGIVEEIGASVSKFAVGDRVLIASQTCCGGCRFCQRGIVSHCDEGGWRLGNRVDGTQAEYVRIPHANLSLHKIPDGIPGRIAIMLSDVLPTGMECGTLNGKVTPGGSVVIIGAGPIGIGCLLTAQLYSPAKLVMVDVDEARLEQARAMGAQTVNTRAADAKERLDRLTDGQGFDSVIEAVGIPATFEQAQELVAVGGSIANVGVHGVKVDLHIEKLWDRNISINMALVDATSIPRLMRLVQSGMLDVSSLVTHSFPMVQADQAYSTFQAAAQHRALKVTIDME</sequence>
<evidence type="ECO:0000313" key="10">
    <source>
        <dbReference type="Proteomes" id="UP000094569"/>
    </source>
</evidence>
<dbReference type="Pfam" id="PF00107">
    <property type="entry name" value="ADH_zinc_N"/>
    <property type="match status" value="1"/>
</dbReference>
<comment type="caution">
    <text evidence="9">The sequence shown here is derived from an EMBL/GenBank/DDBJ whole genome shotgun (WGS) entry which is preliminary data.</text>
</comment>
<dbReference type="CDD" id="cd08286">
    <property type="entry name" value="FDH_like_ADH2"/>
    <property type="match status" value="1"/>
</dbReference>
<evidence type="ECO:0000256" key="3">
    <source>
        <dbReference type="ARBA" id="ARBA00022723"/>
    </source>
</evidence>
<evidence type="ECO:0000313" key="8">
    <source>
        <dbReference type="EMBL" id="ODM24330.1"/>
    </source>
</evidence>
<comment type="similarity">
    <text evidence="2 6">Belongs to the zinc-containing alcohol dehydrogenase family.</text>
</comment>
<dbReference type="SUPFAM" id="SSF50129">
    <property type="entry name" value="GroES-like"/>
    <property type="match status" value="1"/>
</dbReference>
<comment type="cofactor">
    <cofactor evidence="1 6">
        <name>Zn(2+)</name>
        <dbReference type="ChEBI" id="CHEBI:29105"/>
    </cofactor>
</comment>
<keyword evidence="3 6" id="KW-0479">Metal-binding</keyword>
<dbReference type="VEuPathDB" id="FungiDB:SI65_01962"/>
<gene>
    <name evidence="8" type="ORF">SI65_01920</name>
    <name evidence="9" type="ORF">SI65_01962</name>
</gene>
<dbReference type="OrthoDB" id="442947at2759"/>
<dbReference type="VEuPathDB" id="FungiDB:SI65_01920"/>
<dbReference type="PROSITE" id="PS00059">
    <property type="entry name" value="ADH_ZINC"/>
    <property type="match status" value="1"/>
</dbReference>
<dbReference type="SMART" id="SM00829">
    <property type="entry name" value="PKS_ER"/>
    <property type="match status" value="1"/>
</dbReference>
<evidence type="ECO:0000256" key="4">
    <source>
        <dbReference type="ARBA" id="ARBA00022833"/>
    </source>
</evidence>
<dbReference type="EMBL" id="JXNT01000001">
    <property type="protein sequence ID" value="ODM24372.1"/>
    <property type="molecule type" value="Genomic_DNA"/>
</dbReference>
<dbReference type="InterPro" id="IPR013149">
    <property type="entry name" value="ADH-like_C"/>
</dbReference>
<dbReference type="GO" id="GO:0016491">
    <property type="term" value="F:oxidoreductase activity"/>
    <property type="evidence" value="ECO:0007669"/>
    <property type="project" value="UniProtKB-KW"/>
</dbReference>
<dbReference type="PANTHER" id="PTHR42813">
    <property type="entry name" value="ZINC-TYPE ALCOHOL DEHYDROGENASE-LIKE"/>
    <property type="match status" value="1"/>
</dbReference>
<evidence type="ECO:0000259" key="7">
    <source>
        <dbReference type="SMART" id="SM00829"/>
    </source>
</evidence>
<name>A0A1E3BTS3_ASPCR</name>
<dbReference type="Gene3D" id="3.90.180.10">
    <property type="entry name" value="Medium-chain alcohol dehydrogenases, catalytic domain"/>
    <property type="match status" value="1"/>
</dbReference>
<proteinExistence type="inferred from homology"/>
<keyword evidence="4 6" id="KW-0862">Zinc</keyword>
<evidence type="ECO:0000313" key="9">
    <source>
        <dbReference type="EMBL" id="ODM24372.1"/>
    </source>
</evidence>
<reference evidence="9 10" key="1">
    <citation type="journal article" date="2016" name="BMC Genomics">
        <title>Comparative genomic and transcriptomic analyses of the Fuzhuan brick tea-fermentation fungus Aspergillus cristatus.</title>
        <authorList>
            <person name="Ge Y."/>
            <person name="Wang Y."/>
            <person name="Liu Y."/>
            <person name="Tan Y."/>
            <person name="Ren X."/>
            <person name="Zhang X."/>
            <person name="Hyde K.D."/>
            <person name="Liu Y."/>
            <person name="Liu Z."/>
        </authorList>
    </citation>
    <scope>NUCLEOTIDE SEQUENCE [LARGE SCALE GENOMIC DNA]</scope>
    <source>
        <strain evidence="9 10">GZAAS20.1005</strain>
    </source>
</reference>
<dbReference type="EMBL" id="JXNT01000001">
    <property type="protein sequence ID" value="ODM24330.1"/>
    <property type="molecule type" value="Genomic_DNA"/>
</dbReference>
<dbReference type="GO" id="GO:0008270">
    <property type="term" value="F:zinc ion binding"/>
    <property type="evidence" value="ECO:0007669"/>
    <property type="project" value="InterPro"/>
</dbReference>
<dbReference type="Gene3D" id="3.40.50.720">
    <property type="entry name" value="NAD(P)-binding Rossmann-like Domain"/>
    <property type="match status" value="1"/>
</dbReference>
<accession>A0A1E3BTS3</accession>